<evidence type="ECO:0000256" key="2">
    <source>
        <dbReference type="ARBA" id="ARBA00022448"/>
    </source>
</evidence>
<dbReference type="InterPro" id="IPR000225">
    <property type="entry name" value="Armadillo"/>
</dbReference>
<keyword evidence="4" id="KW-0812">Transmembrane</keyword>
<protein>
    <submittedName>
        <fullName evidence="5">Protein transporter</fullName>
    </submittedName>
</protein>
<dbReference type="Proteomes" id="UP000023152">
    <property type="component" value="Unassembled WGS sequence"/>
</dbReference>
<comment type="caution">
    <text evidence="5">The sequence shown here is derived from an EMBL/GenBank/DDBJ whole genome shotgun (WGS) entry which is preliminary data.</text>
</comment>
<dbReference type="PANTHER" id="PTHR23316">
    <property type="entry name" value="IMPORTIN ALPHA"/>
    <property type="match status" value="1"/>
</dbReference>
<evidence type="ECO:0000256" key="1">
    <source>
        <dbReference type="ARBA" id="ARBA00010394"/>
    </source>
</evidence>
<dbReference type="GO" id="GO:0015031">
    <property type="term" value="P:protein transport"/>
    <property type="evidence" value="ECO:0007669"/>
    <property type="project" value="UniProtKB-KW"/>
</dbReference>
<dbReference type="Gene3D" id="1.25.10.10">
    <property type="entry name" value="Leucine-rich Repeat Variant"/>
    <property type="match status" value="1"/>
</dbReference>
<evidence type="ECO:0000313" key="6">
    <source>
        <dbReference type="Proteomes" id="UP000023152"/>
    </source>
</evidence>
<evidence type="ECO:0000256" key="4">
    <source>
        <dbReference type="SAM" id="Phobius"/>
    </source>
</evidence>
<evidence type="ECO:0000313" key="5">
    <source>
        <dbReference type="EMBL" id="ETO13180.1"/>
    </source>
</evidence>
<reference evidence="5 6" key="1">
    <citation type="journal article" date="2013" name="Curr. Biol.">
        <title>The Genome of the Foraminiferan Reticulomyxa filosa.</title>
        <authorList>
            <person name="Glockner G."/>
            <person name="Hulsmann N."/>
            <person name="Schleicher M."/>
            <person name="Noegel A.A."/>
            <person name="Eichinger L."/>
            <person name="Gallinger C."/>
            <person name="Pawlowski J."/>
            <person name="Sierra R."/>
            <person name="Euteneuer U."/>
            <person name="Pillet L."/>
            <person name="Moustafa A."/>
            <person name="Platzer M."/>
            <person name="Groth M."/>
            <person name="Szafranski K."/>
            <person name="Schliwa M."/>
        </authorList>
    </citation>
    <scope>NUCLEOTIDE SEQUENCE [LARGE SCALE GENOMIC DNA]</scope>
</reference>
<organism evidence="5 6">
    <name type="scientific">Reticulomyxa filosa</name>
    <dbReference type="NCBI Taxonomy" id="46433"/>
    <lineage>
        <taxon>Eukaryota</taxon>
        <taxon>Sar</taxon>
        <taxon>Rhizaria</taxon>
        <taxon>Retaria</taxon>
        <taxon>Foraminifera</taxon>
        <taxon>Monothalamids</taxon>
        <taxon>Reticulomyxidae</taxon>
        <taxon>Reticulomyxa</taxon>
    </lineage>
</organism>
<keyword evidence="3" id="KW-0653">Protein transport</keyword>
<dbReference type="AlphaFoldDB" id="X6MJD6"/>
<keyword evidence="4" id="KW-1133">Transmembrane helix</keyword>
<dbReference type="InterPro" id="IPR011989">
    <property type="entry name" value="ARM-like"/>
</dbReference>
<keyword evidence="6" id="KW-1185">Reference proteome</keyword>
<keyword evidence="2" id="KW-0813">Transport</keyword>
<dbReference type="OrthoDB" id="29145at2759"/>
<accession>X6MJD6</accession>
<evidence type="ECO:0000256" key="3">
    <source>
        <dbReference type="ARBA" id="ARBA00022927"/>
    </source>
</evidence>
<name>X6MJD6_RETFI</name>
<dbReference type="InterPro" id="IPR016024">
    <property type="entry name" value="ARM-type_fold"/>
</dbReference>
<dbReference type="OMA" id="VEMKCIE"/>
<gene>
    <name evidence="5" type="ORF">RFI_24194</name>
</gene>
<feature type="transmembrane region" description="Helical" evidence="4">
    <location>
        <begin position="20"/>
        <end position="43"/>
    </location>
</feature>
<proteinExistence type="inferred from homology"/>
<feature type="non-terminal residue" evidence="5">
    <location>
        <position position="297"/>
    </location>
</feature>
<dbReference type="SMART" id="SM00185">
    <property type="entry name" value="ARM"/>
    <property type="match status" value="2"/>
</dbReference>
<sequence length="297" mass="34364">MAGLKIKNSCSFPLAQPKSLYFLFFYFCTLFCIIILYLTLVGFPDENRREFQRGIDLEAGKLKRYEDRLTLRRQIREGYLNKRRRMSTKDTKQKGNMEMMNPHMSIGMNLTMHMHMKRCSSQKDKNDRSNMYHYTSTPAVVTVLGPAIPAWVCVENLERFAEQIKSSDLESIIQGVQAIRQLLSVEDKPPIEEIFDIGIVPYLLDILVKKFDIKDRSNKTVHEQKLCKLQFEASWKALINIASGDRNSTRKLVEMKCIEAFVQLLQNTEEPETIDQAIWGLGNITGDCPTLRDKVLK</sequence>
<dbReference type="Pfam" id="PF00514">
    <property type="entry name" value="Arm"/>
    <property type="match status" value="1"/>
</dbReference>
<dbReference type="EMBL" id="ASPP01020774">
    <property type="protein sequence ID" value="ETO13180.1"/>
    <property type="molecule type" value="Genomic_DNA"/>
</dbReference>
<dbReference type="SUPFAM" id="SSF48371">
    <property type="entry name" value="ARM repeat"/>
    <property type="match status" value="1"/>
</dbReference>
<comment type="similarity">
    <text evidence="1">Belongs to the importin alpha family.</text>
</comment>
<keyword evidence="4" id="KW-0472">Membrane</keyword>